<evidence type="ECO:0000313" key="1">
    <source>
        <dbReference type="EMBL" id="DAE30957.1"/>
    </source>
</evidence>
<name>A0A8S5RIT3_9VIRU</name>
<protein>
    <submittedName>
        <fullName evidence="1">Uncharacterized protein</fullName>
    </submittedName>
</protein>
<proteinExistence type="predicted"/>
<sequence length="78" mass="9285">MNTDLYGNFDLYKFLNDEKVIVPQSSRTIYNTRQGDLVSYRELAATYYNLIKSSWNILDLVNRIPHYKMNLDLLNYTL</sequence>
<accession>A0A8S5RIT3</accession>
<reference evidence="1" key="1">
    <citation type="journal article" date="2021" name="Proc. Natl. Acad. Sci. U.S.A.">
        <title>A Catalog of Tens of Thousands of Viruses from Human Metagenomes Reveals Hidden Associations with Chronic Diseases.</title>
        <authorList>
            <person name="Tisza M.J."/>
            <person name="Buck C.B."/>
        </authorList>
    </citation>
    <scope>NUCLEOTIDE SEQUENCE</scope>
    <source>
        <strain evidence="1">CtML55</strain>
    </source>
</reference>
<dbReference type="EMBL" id="BK059105">
    <property type="protein sequence ID" value="DAE30957.1"/>
    <property type="molecule type" value="Genomic_DNA"/>
</dbReference>
<organism evidence="1">
    <name type="scientific">virus sp. ctML55</name>
    <dbReference type="NCBI Taxonomy" id="2827627"/>
    <lineage>
        <taxon>Viruses</taxon>
    </lineage>
</organism>